<evidence type="ECO:0000313" key="2">
    <source>
        <dbReference type="EMBL" id="BDS14430.1"/>
    </source>
</evidence>
<keyword evidence="1" id="KW-0812">Transmembrane</keyword>
<feature type="transmembrane region" description="Helical" evidence="1">
    <location>
        <begin position="27"/>
        <end position="52"/>
    </location>
</feature>
<evidence type="ECO:0000256" key="1">
    <source>
        <dbReference type="SAM" id="Phobius"/>
    </source>
</evidence>
<dbReference type="AlphaFoldDB" id="A0A915YJX3"/>
<accession>A0A915YJX3</accession>
<keyword evidence="3" id="KW-1185">Reference proteome</keyword>
<sequence length="291" mass="33107">MNENILDHQGIRKGPPRPLNFFTKIQVLFGGFGVQFGAVFFWFGMIFTLIFVGQSECIHWFSSDGNWVQSEGLLLEIEETNVEVNEETIYQYTFSYNVEGQSFQGISNGSYSGMLEGNLTTIEYKSDNPIRARIVGMTTEVFPSWVVFVLVFPFLGLIFILGGFRANWKALHLIINGVFTRGKMLGYKATNTEINDQTVYAYEFEFSVRGKKYISKCKTHLTERVEDEELEKIIYDLNDPNTNCVYDAIAAAPKIDQFGKLEESGVGALVYLLSTIIGLLVNGVIYWWLYL</sequence>
<dbReference type="RefSeq" id="WP_264789644.1">
    <property type="nucleotide sequence ID" value="NZ_AP026867.1"/>
</dbReference>
<dbReference type="Proteomes" id="UP001060919">
    <property type="component" value="Chromosome"/>
</dbReference>
<keyword evidence="1" id="KW-0472">Membrane</keyword>
<name>A0A915YJX3_9BACT</name>
<gene>
    <name evidence="2" type="ORF">AsAng_0052100</name>
</gene>
<feature type="transmembrane region" description="Helical" evidence="1">
    <location>
        <begin position="145"/>
        <end position="164"/>
    </location>
</feature>
<dbReference type="EMBL" id="AP026867">
    <property type="protein sequence ID" value="BDS14430.1"/>
    <property type="molecule type" value="Genomic_DNA"/>
</dbReference>
<feature type="transmembrane region" description="Helical" evidence="1">
    <location>
        <begin position="268"/>
        <end position="289"/>
    </location>
</feature>
<keyword evidence="1" id="KW-1133">Transmembrane helix</keyword>
<proteinExistence type="predicted"/>
<evidence type="ECO:0000313" key="3">
    <source>
        <dbReference type="Proteomes" id="UP001060919"/>
    </source>
</evidence>
<dbReference type="KEGG" id="aup:AsAng_0052100"/>
<protein>
    <submittedName>
        <fullName evidence="2">DUF3592 domain-containing protein</fullName>
    </submittedName>
</protein>
<organism evidence="2 3">
    <name type="scientific">Aureispira anguillae</name>
    <dbReference type="NCBI Taxonomy" id="2864201"/>
    <lineage>
        <taxon>Bacteria</taxon>
        <taxon>Pseudomonadati</taxon>
        <taxon>Bacteroidota</taxon>
        <taxon>Saprospiria</taxon>
        <taxon>Saprospirales</taxon>
        <taxon>Saprospiraceae</taxon>
        <taxon>Aureispira</taxon>
    </lineage>
</organism>
<reference evidence="2" key="1">
    <citation type="submission" date="2022-09" db="EMBL/GenBank/DDBJ databases">
        <title>Aureispira anguillicida sp. nov., isolated from Leptocephalus of Japanese eel Anguilla japonica.</title>
        <authorList>
            <person name="Yuasa K."/>
            <person name="Mekata T."/>
            <person name="Ikunari K."/>
        </authorList>
    </citation>
    <scope>NUCLEOTIDE SEQUENCE</scope>
    <source>
        <strain evidence="2">EL160426</strain>
    </source>
</reference>